<name>X1KEQ0_9ZZZZ</name>
<reference evidence="1" key="1">
    <citation type="journal article" date="2014" name="Front. Microbiol.">
        <title>High frequency of phylogenetically diverse reductive dehalogenase-homologous genes in deep subseafloor sedimentary metagenomes.</title>
        <authorList>
            <person name="Kawai M."/>
            <person name="Futagami T."/>
            <person name="Toyoda A."/>
            <person name="Takaki Y."/>
            <person name="Nishi S."/>
            <person name="Hori S."/>
            <person name="Arai W."/>
            <person name="Tsubouchi T."/>
            <person name="Morono Y."/>
            <person name="Uchiyama I."/>
            <person name="Ito T."/>
            <person name="Fujiyama A."/>
            <person name="Inagaki F."/>
            <person name="Takami H."/>
        </authorList>
    </citation>
    <scope>NUCLEOTIDE SEQUENCE</scope>
    <source>
        <strain evidence="1">Expedition CK06-06</strain>
    </source>
</reference>
<gene>
    <name evidence="1" type="ORF">S06H3_12041</name>
</gene>
<comment type="caution">
    <text evidence="1">The sequence shown here is derived from an EMBL/GenBank/DDBJ whole genome shotgun (WGS) entry which is preliminary data.</text>
</comment>
<sequence>MRMEKEKDFYTATMAKVYAEQGHWDKTAEIYRYLLKREPERDDYLEALAKAERNIISSGKKPFEELAPLFHQWFDLMLKYKNLQKLRKLKS</sequence>
<evidence type="ECO:0000313" key="1">
    <source>
        <dbReference type="EMBL" id="GAI05133.1"/>
    </source>
</evidence>
<protein>
    <recommendedName>
        <fullName evidence="2">Tetratricopeptide repeat protein</fullName>
    </recommendedName>
</protein>
<accession>X1KEQ0</accession>
<organism evidence="1">
    <name type="scientific">marine sediment metagenome</name>
    <dbReference type="NCBI Taxonomy" id="412755"/>
    <lineage>
        <taxon>unclassified sequences</taxon>
        <taxon>metagenomes</taxon>
        <taxon>ecological metagenomes</taxon>
    </lineage>
</organism>
<dbReference type="AlphaFoldDB" id="X1KEQ0"/>
<proteinExistence type="predicted"/>
<evidence type="ECO:0008006" key="2">
    <source>
        <dbReference type="Google" id="ProtNLM"/>
    </source>
</evidence>
<dbReference type="EMBL" id="BARV01005916">
    <property type="protein sequence ID" value="GAI05133.1"/>
    <property type="molecule type" value="Genomic_DNA"/>
</dbReference>